<accession>A0A6M3K0Y0</accession>
<dbReference type="EMBL" id="MT142197">
    <property type="protein sequence ID" value="QJA75990.1"/>
    <property type="molecule type" value="Genomic_DNA"/>
</dbReference>
<gene>
    <name evidence="1" type="ORF">MM415A01615_0017</name>
</gene>
<sequence length="54" mass="6406">MSMIISQDYMEKYVINPMARKIAELEKKIDLVKSNTEFLIEQFDKVIKNIKKAK</sequence>
<protein>
    <submittedName>
        <fullName evidence="1">Uncharacterized protein</fullName>
    </submittedName>
</protein>
<name>A0A6M3K0Y0_9ZZZZ</name>
<evidence type="ECO:0000313" key="1">
    <source>
        <dbReference type="EMBL" id="QJA75990.1"/>
    </source>
</evidence>
<organism evidence="1">
    <name type="scientific">viral metagenome</name>
    <dbReference type="NCBI Taxonomy" id="1070528"/>
    <lineage>
        <taxon>unclassified sequences</taxon>
        <taxon>metagenomes</taxon>
        <taxon>organismal metagenomes</taxon>
    </lineage>
</organism>
<proteinExistence type="predicted"/>
<reference evidence="1" key="1">
    <citation type="submission" date="2020-03" db="EMBL/GenBank/DDBJ databases">
        <title>The deep terrestrial virosphere.</title>
        <authorList>
            <person name="Holmfeldt K."/>
            <person name="Nilsson E."/>
            <person name="Simone D."/>
            <person name="Lopez-Fernandez M."/>
            <person name="Wu X."/>
            <person name="de Brujin I."/>
            <person name="Lundin D."/>
            <person name="Andersson A."/>
            <person name="Bertilsson S."/>
            <person name="Dopson M."/>
        </authorList>
    </citation>
    <scope>NUCLEOTIDE SEQUENCE</scope>
    <source>
        <strain evidence="1">MM415A01615</strain>
    </source>
</reference>
<dbReference type="AlphaFoldDB" id="A0A6M3K0Y0"/>